<dbReference type="Proteomes" id="UP000719267">
    <property type="component" value="Unassembled WGS sequence"/>
</dbReference>
<name>A0ABS6W2C3_9FLAO</name>
<evidence type="ECO:0000313" key="2">
    <source>
        <dbReference type="Proteomes" id="UP000719267"/>
    </source>
</evidence>
<proteinExistence type="predicted"/>
<protein>
    <submittedName>
        <fullName evidence="1">Uncharacterized protein</fullName>
    </submittedName>
</protein>
<accession>A0ABS6W2C3</accession>
<dbReference type="EMBL" id="JAHWDF010000007">
    <property type="protein sequence ID" value="MBW2961697.1"/>
    <property type="molecule type" value="Genomic_DNA"/>
</dbReference>
<organism evidence="1 2">
    <name type="scientific">Mesonia aestuariivivens</name>
    <dbReference type="NCBI Taxonomy" id="2796128"/>
    <lineage>
        <taxon>Bacteria</taxon>
        <taxon>Pseudomonadati</taxon>
        <taxon>Bacteroidota</taxon>
        <taxon>Flavobacteriia</taxon>
        <taxon>Flavobacteriales</taxon>
        <taxon>Flavobacteriaceae</taxon>
        <taxon>Mesonia</taxon>
    </lineage>
</organism>
<comment type="caution">
    <text evidence="1">The sequence shown here is derived from an EMBL/GenBank/DDBJ whole genome shotgun (WGS) entry which is preliminary data.</text>
</comment>
<keyword evidence="2" id="KW-1185">Reference proteome</keyword>
<dbReference type="RefSeq" id="WP_219039988.1">
    <property type="nucleotide sequence ID" value="NZ_JAHWDF010000007.1"/>
</dbReference>
<sequence>MEEHFYYLNREPYGDGVRYIHTFKCKLKPQPLFLVKLGFFKDPRRALVEGLHYFSNIGLCKECCKINDKVLTHEYLYRRNKSQEIL</sequence>
<gene>
    <name evidence="1" type="ORF">KW502_07795</name>
</gene>
<evidence type="ECO:0000313" key="1">
    <source>
        <dbReference type="EMBL" id="MBW2961697.1"/>
    </source>
</evidence>
<reference evidence="1 2" key="1">
    <citation type="submission" date="2021-07" db="EMBL/GenBank/DDBJ databases">
        <title>Mesonia aestuariivivens sp. nov., isolated from a tidal flat.</title>
        <authorList>
            <person name="Kim Y.-O."/>
            <person name="Yoon J.-H."/>
        </authorList>
    </citation>
    <scope>NUCLEOTIDE SEQUENCE [LARGE SCALE GENOMIC DNA]</scope>
    <source>
        <strain evidence="1 2">JHPTF-M18</strain>
    </source>
</reference>